<feature type="transmembrane region" description="Helical" evidence="12">
    <location>
        <begin position="381"/>
        <end position="402"/>
    </location>
</feature>
<keyword evidence="4" id="KW-1003">Cell membrane</keyword>
<evidence type="ECO:0000256" key="10">
    <source>
        <dbReference type="ARBA" id="ARBA00023201"/>
    </source>
</evidence>
<dbReference type="OrthoDB" id="9789704at2"/>
<dbReference type="STRING" id="1231623.Tasa_032_012"/>
<name>A0A0D6MN67_9PROT</name>
<feature type="transmembrane region" description="Helical" evidence="12">
    <location>
        <begin position="441"/>
        <end position="464"/>
    </location>
</feature>
<evidence type="ECO:0000256" key="4">
    <source>
        <dbReference type="ARBA" id="ARBA00022475"/>
    </source>
</evidence>
<feature type="transmembrane region" description="Helical" evidence="12">
    <location>
        <begin position="271"/>
        <end position="295"/>
    </location>
</feature>
<organism evidence="13 14">
    <name type="scientific">Tanticharoenia sakaeratensis NBRC 103193</name>
    <dbReference type="NCBI Taxonomy" id="1231623"/>
    <lineage>
        <taxon>Bacteria</taxon>
        <taxon>Pseudomonadati</taxon>
        <taxon>Pseudomonadota</taxon>
        <taxon>Alphaproteobacteria</taxon>
        <taxon>Acetobacterales</taxon>
        <taxon>Acetobacteraceae</taxon>
        <taxon>Tanticharoenia</taxon>
    </lineage>
</organism>
<evidence type="ECO:0000256" key="6">
    <source>
        <dbReference type="ARBA" id="ARBA00022989"/>
    </source>
</evidence>
<evidence type="ECO:0000256" key="1">
    <source>
        <dbReference type="ARBA" id="ARBA00004651"/>
    </source>
</evidence>
<dbReference type="InterPro" id="IPR001734">
    <property type="entry name" value="Na/solute_symporter"/>
</dbReference>
<accession>A0A0D6MN67</accession>
<keyword evidence="14" id="KW-1185">Reference proteome</keyword>
<protein>
    <submittedName>
        <fullName evidence="13">Symporter of Na+/proline</fullName>
    </submittedName>
</protein>
<keyword evidence="8" id="KW-0406">Ion transport</keyword>
<keyword evidence="5 12" id="KW-0812">Transmembrane</keyword>
<keyword evidence="9 12" id="KW-0472">Membrane</keyword>
<evidence type="ECO:0000256" key="12">
    <source>
        <dbReference type="SAM" id="Phobius"/>
    </source>
</evidence>
<dbReference type="GO" id="GO:0005886">
    <property type="term" value="C:plasma membrane"/>
    <property type="evidence" value="ECO:0007669"/>
    <property type="project" value="UniProtKB-SubCell"/>
</dbReference>
<feature type="transmembrane region" description="Helical" evidence="12">
    <location>
        <begin position="315"/>
        <end position="336"/>
    </location>
</feature>
<feature type="transmembrane region" description="Helical" evidence="12">
    <location>
        <begin position="232"/>
        <end position="250"/>
    </location>
</feature>
<evidence type="ECO:0000256" key="9">
    <source>
        <dbReference type="ARBA" id="ARBA00023136"/>
    </source>
</evidence>
<evidence type="ECO:0000256" key="8">
    <source>
        <dbReference type="ARBA" id="ARBA00023065"/>
    </source>
</evidence>
<feature type="transmembrane region" description="Helical" evidence="12">
    <location>
        <begin position="186"/>
        <end position="212"/>
    </location>
</feature>
<dbReference type="PROSITE" id="PS50283">
    <property type="entry name" value="NA_SOLUT_SYMP_3"/>
    <property type="match status" value="1"/>
</dbReference>
<evidence type="ECO:0000256" key="7">
    <source>
        <dbReference type="ARBA" id="ARBA00023053"/>
    </source>
</evidence>
<evidence type="ECO:0000256" key="11">
    <source>
        <dbReference type="RuleBase" id="RU362091"/>
    </source>
</evidence>
<keyword evidence="7" id="KW-0915">Sodium</keyword>
<feature type="transmembrane region" description="Helical" evidence="12">
    <location>
        <begin position="64"/>
        <end position="81"/>
    </location>
</feature>
<dbReference type="InterPro" id="IPR038377">
    <property type="entry name" value="Na/Glc_symporter_sf"/>
</dbReference>
<dbReference type="Gene3D" id="1.20.1730.10">
    <property type="entry name" value="Sodium/glucose cotransporter"/>
    <property type="match status" value="1"/>
</dbReference>
<dbReference type="RefSeq" id="WP_048849568.1">
    <property type="nucleotide sequence ID" value="NZ_BALE01000032.1"/>
</dbReference>
<dbReference type="Proteomes" id="UP000032679">
    <property type="component" value="Unassembled WGS sequence"/>
</dbReference>
<evidence type="ECO:0000256" key="2">
    <source>
        <dbReference type="ARBA" id="ARBA00006434"/>
    </source>
</evidence>
<reference evidence="13 14" key="1">
    <citation type="submission" date="2012-10" db="EMBL/GenBank/DDBJ databases">
        <title>Genome sequencing of Tanticharoenia sakaeratensis NBRC 103193.</title>
        <authorList>
            <person name="Azuma Y."/>
            <person name="Hadano H."/>
            <person name="Hirakawa H."/>
            <person name="Matsushita K."/>
        </authorList>
    </citation>
    <scope>NUCLEOTIDE SEQUENCE [LARGE SCALE GENOMIC DNA]</scope>
    <source>
        <strain evidence="13 14">NBRC 103193</strain>
    </source>
</reference>
<proteinExistence type="inferred from homology"/>
<feature type="transmembrane region" description="Helical" evidence="12">
    <location>
        <begin position="408"/>
        <end position="429"/>
    </location>
</feature>
<dbReference type="CDD" id="cd11493">
    <property type="entry name" value="SLC5sbd_NIS-like_u1"/>
    <property type="match status" value="1"/>
</dbReference>
<feature type="transmembrane region" description="Helical" evidence="12">
    <location>
        <begin position="470"/>
        <end position="492"/>
    </location>
</feature>
<keyword evidence="3" id="KW-0813">Transport</keyword>
<keyword evidence="6 12" id="KW-1133">Transmembrane helix</keyword>
<evidence type="ECO:0000256" key="5">
    <source>
        <dbReference type="ARBA" id="ARBA00022692"/>
    </source>
</evidence>
<feature type="transmembrane region" description="Helical" evidence="12">
    <location>
        <begin position="40"/>
        <end position="59"/>
    </location>
</feature>
<dbReference type="GO" id="GO:0006814">
    <property type="term" value="P:sodium ion transport"/>
    <property type="evidence" value="ECO:0007669"/>
    <property type="project" value="UniProtKB-KW"/>
</dbReference>
<dbReference type="PANTHER" id="PTHR42985">
    <property type="entry name" value="SODIUM-COUPLED MONOCARBOXYLATE TRANSPORTER"/>
    <property type="match status" value="1"/>
</dbReference>
<comment type="caution">
    <text evidence="13">The sequence shown here is derived from an EMBL/GenBank/DDBJ whole genome shotgun (WGS) entry which is preliminary data.</text>
</comment>
<dbReference type="AlphaFoldDB" id="A0A0D6MN67"/>
<feature type="transmembrane region" description="Helical" evidence="12">
    <location>
        <begin position="152"/>
        <end position="174"/>
    </location>
</feature>
<evidence type="ECO:0000256" key="3">
    <source>
        <dbReference type="ARBA" id="ARBA00022448"/>
    </source>
</evidence>
<comment type="subcellular location">
    <subcellularLocation>
        <location evidence="1">Cell membrane</location>
        <topology evidence="1">Multi-pass membrane protein</topology>
    </subcellularLocation>
</comment>
<dbReference type="InterPro" id="IPR051163">
    <property type="entry name" value="Sodium:Solute_Symporter_SSF"/>
</dbReference>
<dbReference type="EMBL" id="BALE01000032">
    <property type="protein sequence ID" value="GAN54881.1"/>
    <property type="molecule type" value="Genomic_DNA"/>
</dbReference>
<keyword evidence="10" id="KW-0739">Sodium transport</keyword>
<sequence>MRIADIVVICAYLVLLPCVTLALSRRGGAQDFLSAHHDLPWWAICLSLVATETSTLTFISVPGVGYTGGLVFAGLAGGYLIGRVVVAAWFLPLYARGAMTSAYQYLGERFGPRLQQVASGAFLATRLVAEGVRLLAGMLPLVWLLAQAGIPIGRAGLLCIIMAATLAYTMLGGLRAVVWSDTIQLALYLFGAVFCVVLLWPGMAGGGWHAAAMSGHLALFHHLGVRNALADPFTPLAALLGGAILSVASHGTDQLMVQRLLAAGSLRSARAALVGSAVLVGLLFGLLSLIGVQLWVAHGGASLGQLGLHGPDDLFPRFIATGLPAGFAGLLVAGVLSATMGSLSATLNAMAGVLLTDFGPAPGRLFERIAGGLRLSGGPLAAARLATLFWAGALIVCALLLGHSDRSAVIIGLTVAGWSYGPTLGAFLFGMIAPRATARDAMAGLLAGLIGMAAFMETAQVFGWRIAFPWLVPLGVIVMLLAAWLSMVLGGARRAVPILDK</sequence>
<dbReference type="GO" id="GO:0015293">
    <property type="term" value="F:symporter activity"/>
    <property type="evidence" value="ECO:0007669"/>
    <property type="project" value="TreeGrafter"/>
</dbReference>
<gene>
    <name evidence="13" type="ORF">Tasa_032_012</name>
</gene>
<dbReference type="Pfam" id="PF00474">
    <property type="entry name" value="SSF"/>
    <property type="match status" value="1"/>
</dbReference>
<dbReference type="PANTHER" id="PTHR42985:SF47">
    <property type="entry name" value="INTEGRAL MEMBRANE TRANSPORT PROTEIN"/>
    <property type="match status" value="1"/>
</dbReference>
<evidence type="ECO:0000313" key="13">
    <source>
        <dbReference type="EMBL" id="GAN54881.1"/>
    </source>
</evidence>
<comment type="similarity">
    <text evidence="2 11">Belongs to the sodium:solute symporter (SSF) (TC 2.A.21) family.</text>
</comment>
<evidence type="ECO:0000313" key="14">
    <source>
        <dbReference type="Proteomes" id="UP000032679"/>
    </source>
</evidence>